<keyword evidence="6 11" id="KW-0798">TonB box</keyword>
<evidence type="ECO:0000256" key="5">
    <source>
        <dbReference type="ARBA" id="ARBA00022729"/>
    </source>
</evidence>
<evidence type="ECO:0000256" key="2">
    <source>
        <dbReference type="ARBA" id="ARBA00022448"/>
    </source>
</evidence>
<evidence type="ECO:0000256" key="11">
    <source>
        <dbReference type="RuleBase" id="RU003357"/>
    </source>
</evidence>
<evidence type="ECO:0000256" key="9">
    <source>
        <dbReference type="ARBA" id="ARBA00023237"/>
    </source>
</evidence>
<keyword evidence="9 10" id="KW-0998">Cell outer membrane</keyword>
<evidence type="ECO:0000313" key="14">
    <source>
        <dbReference type="EMBL" id="MDA3614513.1"/>
    </source>
</evidence>
<keyword evidence="15" id="KW-1185">Reference proteome</keyword>
<name>A0ABT4UIA7_9BACT</name>
<dbReference type="InterPro" id="IPR036942">
    <property type="entry name" value="Beta-barrel_TonB_sf"/>
</dbReference>
<keyword evidence="7 10" id="KW-0472">Membrane</keyword>
<reference evidence="14 15" key="1">
    <citation type="submission" date="2022-12" db="EMBL/GenBank/DDBJ databases">
        <title>Chitinophagaceae gen. sp. nov., a new member of the family Chitinophagaceae, isolated from soil in a chemical factory.</title>
        <authorList>
            <person name="Ke Z."/>
        </authorList>
    </citation>
    <scope>NUCLEOTIDE SEQUENCE [LARGE SCALE GENOMIC DNA]</scope>
    <source>
        <strain evidence="14 15">LY-5</strain>
    </source>
</reference>
<dbReference type="Pfam" id="PF07715">
    <property type="entry name" value="Plug"/>
    <property type="match status" value="1"/>
</dbReference>
<dbReference type="SUPFAM" id="SSF56935">
    <property type="entry name" value="Porins"/>
    <property type="match status" value="1"/>
</dbReference>
<keyword evidence="3 10" id="KW-1134">Transmembrane beta strand</keyword>
<dbReference type="InterPro" id="IPR037066">
    <property type="entry name" value="Plug_dom_sf"/>
</dbReference>
<gene>
    <name evidence="14" type="ORF">O3P16_06810</name>
</gene>
<evidence type="ECO:0000256" key="8">
    <source>
        <dbReference type="ARBA" id="ARBA00023170"/>
    </source>
</evidence>
<dbReference type="PANTHER" id="PTHR30069:SF29">
    <property type="entry name" value="HEMOGLOBIN AND HEMOGLOBIN-HAPTOGLOBIN-BINDING PROTEIN 1-RELATED"/>
    <property type="match status" value="1"/>
</dbReference>
<feature type="domain" description="TonB-dependent receptor-like beta-barrel" evidence="12">
    <location>
        <begin position="243"/>
        <end position="627"/>
    </location>
</feature>
<dbReference type="PROSITE" id="PS52016">
    <property type="entry name" value="TONB_DEPENDENT_REC_3"/>
    <property type="match status" value="1"/>
</dbReference>
<sequence>MKDRIVTLTDSSDVIITAFEMNRRQESVAASVQSLNIQTLQKNGVTNIVDAINTLPGVIMEERSPGSYRINIRGSALRAPFGVRNTKLLYNNYSLTDAGGDAYLNQLDFRMFDDIEVLKSIGGSVYGAGIGGSLLLNSGPNYEQFTMNAGISFGSFNTKDAYVKLGIPNEQKNLTQRFFASHFETDGWRDHTAMKRQVLNWELNYQPNKKQRLQATVIGGKHFYETPGGLTREQFVANARQARPAAGIFPSAEAANAFIEREMVFAGISHALQITPNFKNTTSVSGTMGWFENPNIRLYEKRLEPFASFKTVFENNFKHSNYGMQWHYGVEYIAGKYQNQTYENINGSKGVFLSQDDLNNSMLTAFVQGNITLKHDWQILLANSFNKVAFNHQVVFPEMNGTIKKRYDAEWVPKVSVLKSFGTLHWFVSYSKGFSSPTTSEVLIGNASFNEHLQAQYADMFEGGIKQRGNGFYWSAIAFLTNGKHTIVQGRDGAGRETYMNSGSTKQLGIELNLNYKITESKDYLLQMQTSYTFSDFKYDDYTVNENNFSGSLMPGVPKHRTYFGIYQRLRDKLDINMTAYLNGKLMLNDGNTAFADGYALINLYVAYNFLLRNNSFLKLYCSVNNVLNQTYSLGNDINAVGNRFYNAAPKRQVNIGLQLNLVK</sequence>
<proteinExistence type="inferred from homology"/>
<dbReference type="InterPro" id="IPR012910">
    <property type="entry name" value="Plug_dom"/>
</dbReference>
<dbReference type="Gene3D" id="2.40.170.20">
    <property type="entry name" value="TonB-dependent receptor, beta-barrel domain"/>
    <property type="match status" value="1"/>
</dbReference>
<evidence type="ECO:0000256" key="4">
    <source>
        <dbReference type="ARBA" id="ARBA00022692"/>
    </source>
</evidence>
<evidence type="ECO:0000259" key="13">
    <source>
        <dbReference type="Pfam" id="PF07715"/>
    </source>
</evidence>
<comment type="subcellular location">
    <subcellularLocation>
        <location evidence="1 10">Cell outer membrane</location>
        <topology evidence="1 10">Multi-pass membrane protein</topology>
    </subcellularLocation>
</comment>
<keyword evidence="4 10" id="KW-0812">Transmembrane</keyword>
<keyword evidence="2 10" id="KW-0813">Transport</keyword>
<keyword evidence="5" id="KW-0732">Signal</keyword>
<dbReference type="InterPro" id="IPR039426">
    <property type="entry name" value="TonB-dep_rcpt-like"/>
</dbReference>
<keyword evidence="8 14" id="KW-0675">Receptor</keyword>
<evidence type="ECO:0000256" key="3">
    <source>
        <dbReference type="ARBA" id="ARBA00022452"/>
    </source>
</evidence>
<dbReference type="Pfam" id="PF00593">
    <property type="entry name" value="TonB_dep_Rec_b-barrel"/>
    <property type="match status" value="1"/>
</dbReference>
<evidence type="ECO:0000259" key="12">
    <source>
        <dbReference type="Pfam" id="PF00593"/>
    </source>
</evidence>
<dbReference type="Gene3D" id="2.170.130.10">
    <property type="entry name" value="TonB-dependent receptor, plug domain"/>
    <property type="match status" value="1"/>
</dbReference>
<feature type="domain" description="TonB-dependent receptor plug" evidence="13">
    <location>
        <begin position="25"/>
        <end position="132"/>
    </location>
</feature>
<dbReference type="InterPro" id="IPR000531">
    <property type="entry name" value="Beta-barrel_TonB"/>
</dbReference>
<evidence type="ECO:0000256" key="6">
    <source>
        <dbReference type="ARBA" id="ARBA00023077"/>
    </source>
</evidence>
<comment type="caution">
    <text evidence="14">The sequence shown here is derived from an EMBL/GenBank/DDBJ whole genome shotgun (WGS) entry which is preliminary data.</text>
</comment>
<evidence type="ECO:0000256" key="10">
    <source>
        <dbReference type="PROSITE-ProRule" id="PRU01360"/>
    </source>
</evidence>
<evidence type="ECO:0000256" key="7">
    <source>
        <dbReference type="ARBA" id="ARBA00023136"/>
    </source>
</evidence>
<accession>A0ABT4UIA7</accession>
<comment type="similarity">
    <text evidence="10 11">Belongs to the TonB-dependent receptor family.</text>
</comment>
<evidence type="ECO:0000256" key="1">
    <source>
        <dbReference type="ARBA" id="ARBA00004571"/>
    </source>
</evidence>
<protein>
    <submittedName>
        <fullName evidence="14">TonB-dependent receptor plug domain-containing protein</fullName>
    </submittedName>
</protein>
<organism evidence="14 15">
    <name type="scientific">Polluticaenibacter yanchengensis</name>
    <dbReference type="NCBI Taxonomy" id="3014562"/>
    <lineage>
        <taxon>Bacteria</taxon>
        <taxon>Pseudomonadati</taxon>
        <taxon>Bacteroidota</taxon>
        <taxon>Chitinophagia</taxon>
        <taxon>Chitinophagales</taxon>
        <taxon>Chitinophagaceae</taxon>
        <taxon>Polluticaenibacter</taxon>
    </lineage>
</organism>
<evidence type="ECO:0000313" key="15">
    <source>
        <dbReference type="Proteomes" id="UP001210231"/>
    </source>
</evidence>
<dbReference type="EMBL" id="JAQGEF010000006">
    <property type="protein sequence ID" value="MDA3614513.1"/>
    <property type="molecule type" value="Genomic_DNA"/>
</dbReference>
<dbReference type="Proteomes" id="UP001210231">
    <property type="component" value="Unassembled WGS sequence"/>
</dbReference>
<dbReference type="PANTHER" id="PTHR30069">
    <property type="entry name" value="TONB-DEPENDENT OUTER MEMBRANE RECEPTOR"/>
    <property type="match status" value="1"/>
</dbReference>